<gene>
    <name evidence="1" type="ORF">10F3_30</name>
</gene>
<proteinExistence type="predicted"/>
<sequence length="82" mass="9201">MTNKIVCPHCKSADGFYTKERITGSAEIHYNSAGDLEEEQGAMYDGLSHHGGTKAYCKQCYKLMGKTKDLASGNHEEDTRWR</sequence>
<organism evidence="1">
    <name type="scientific">uncultured Caudovirales phage</name>
    <dbReference type="NCBI Taxonomy" id="2100421"/>
    <lineage>
        <taxon>Viruses</taxon>
        <taxon>Duplodnaviria</taxon>
        <taxon>Heunggongvirae</taxon>
        <taxon>Uroviricota</taxon>
        <taxon>Caudoviricetes</taxon>
        <taxon>Peduoviridae</taxon>
        <taxon>Maltschvirus</taxon>
        <taxon>Maltschvirus maltsch</taxon>
    </lineage>
</organism>
<dbReference type="EMBL" id="MF417903">
    <property type="protein sequence ID" value="ASN70215.1"/>
    <property type="molecule type" value="Genomic_DNA"/>
</dbReference>
<name>A0A2H4J4N6_9CAUD</name>
<evidence type="ECO:0000313" key="1">
    <source>
        <dbReference type="EMBL" id="ASN70215.1"/>
    </source>
</evidence>
<accession>A0A2H4J4N6</accession>
<protein>
    <submittedName>
        <fullName evidence="1">Uncharacterized protein</fullName>
    </submittedName>
</protein>
<reference evidence="1" key="1">
    <citation type="submission" date="2017-06" db="EMBL/GenBank/DDBJ databases">
        <title>Novel phages from South African skin metaviromes.</title>
        <authorList>
            <person name="van Zyl L.J."/>
            <person name="Abrahams Y."/>
            <person name="Stander E.A."/>
            <person name="Kirby B.M."/>
            <person name="Clavaud C."/>
            <person name="Farcet C."/>
            <person name="Breton L."/>
            <person name="Trindade M.I."/>
        </authorList>
    </citation>
    <scope>NUCLEOTIDE SEQUENCE</scope>
</reference>